<protein>
    <submittedName>
        <fullName evidence="1">Putative gamma-glutamyltranspeptidase</fullName>
        <ecNumber evidence="1">2.3.2.2</ecNumber>
    </submittedName>
</protein>
<dbReference type="InterPro" id="IPR052896">
    <property type="entry name" value="GGT-like_enzyme"/>
</dbReference>
<dbReference type="Pfam" id="PF01019">
    <property type="entry name" value="G_glu_transpept"/>
    <property type="match status" value="1"/>
</dbReference>
<keyword evidence="1" id="KW-0012">Acyltransferase</keyword>
<evidence type="ECO:0000313" key="2">
    <source>
        <dbReference type="Proteomes" id="UP000011863"/>
    </source>
</evidence>
<proteinExistence type="predicted"/>
<keyword evidence="1" id="KW-0808">Transferase</keyword>
<sequence length="531" mass="54936">MMSVSNPPLRSVRTPNHMVASADQVATSAGVETFARGGNAVDAAIATNAAIAVTGPHLCGMGGDLFALVYDDGDVHALNASGRAGSGADAAAMRSAGLTEMPFRLDIRSVTVPGCVDGWLALHDRFGSLPLDQVLDPAIRLANDGFPASPLMIGALHLASDQGRANLHEIAEQAQTRGSRVRRPGVAAALAGVARGGRDTFYGGAFGEGLIEMGGGLFTASDLATVQAEWQPVLSGEAFGVTLHTAEPNSQGYLAIGGARLASQLDLPADPDDERWAHLLIEAATAAGRDRPSQLFDGADGRELLDMIDGRFDEIDVGRASGRWAPSNDGDTTYLCTAGRGVDGREMAVSLIQSNASGFGSHLVEPNTGINLHNRGMGFSIEEGHPAELAPGRRPPHTLLPMAATRDDGSLAAVFGTMGGDAQPQIMLQIAARLFHHRQSPARAIGAGRWALKGPATGFDTWTAPEGPGVSLEGHAPHDWLDALASRGHRTSGAPAWDSGFGHACAIVGGRDGMWVGSTDPRTVIGSCAGA</sequence>
<organism evidence="1 2">
    <name type="scientific">Ilumatobacter coccineus (strain NBRC 103263 / KCTC 29153 / YM16-304)</name>
    <dbReference type="NCBI Taxonomy" id="1313172"/>
    <lineage>
        <taxon>Bacteria</taxon>
        <taxon>Bacillati</taxon>
        <taxon>Actinomycetota</taxon>
        <taxon>Acidimicrobiia</taxon>
        <taxon>Acidimicrobiales</taxon>
        <taxon>Ilumatobacteraceae</taxon>
        <taxon>Ilumatobacter</taxon>
    </lineage>
</organism>
<dbReference type="Gene3D" id="3.60.20.40">
    <property type="match status" value="1"/>
</dbReference>
<dbReference type="EC" id="2.3.2.2" evidence="1"/>
<dbReference type="PANTHER" id="PTHR43881:SF5">
    <property type="entry name" value="GAMMA-GLUTAMYLTRANSPEPTIDASE"/>
    <property type="match status" value="1"/>
</dbReference>
<reference evidence="1 2" key="1">
    <citation type="journal article" date="2013" name="Int. J. Syst. Evol. Microbiol.">
        <title>Ilumatobacter nonamiense sp. nov. and Ilumatobacter coccineum sp. nov., isolated from seashore sand.</title>
        <authorList>
            <person name="Matsumoto A."/>
            <person name="Kasai H."/>
            <person name="Matsuo Y."/>
            <person name="Shizuri Y."/>
            <person name="Ichikawa N."/>
            <person name="Fujita N."/>
            <person name="Omura S."/>
            <person name="Takahashi Y."/>
        </authorList>
    </citation>
    <scope>NUCLEOTIDE SEQUENCE [LARGE SCALE GENOMIC DNA]</scope>
    <source>
        <strain evidence="2">NBRC 103263 / KCTC 29153 / YM16-304</strain>
    </source>
</reference>
<dbReference type="GO" id="GO:0103068">
    <property type="term" value="F:leukotriene C4 gamma-glutamyl transferase activity"/>
    <property type="evidence" value="ECO:0007669"/>
    <property type="project" value="UniProtKB-EC"/>
</dbReference>
<dbReference type="KEGG" id="aym:YM304_25450"/>
<evidence type="ECO:0000313" key="1">
    <source>
        <dbReference type="EMBL" id="BAN02859.1"/>
    </source>
</evidence>
<dbReference type="EMBL" id="AP012057">
    <property type="protein sequence ID" value="BAN02859.1"/>
    <property type="molecule type" value="Genomic_DNA"/>
</dbReference>
<dbReference type="PANTHER" id="PTHR43881">
    <property type="entry name" value="GAMMA-GLUTAMYLTRANSPEPTIDASE (AFU_ORTHOLOGUE AFUA_4G13580)"/>
    <property type="match status" value="1"/>
</dbReference>
<dbReference type="PRINTS" id="PR01210">
    <property type="entry name" value="GGTRANSPTASE"/>
</dbReference>
<dbReference type="InterPro" id="IPR029055">
    <property type="entry name" value="Ntn_hydrolases_N"/>
</dbReference>
<name>A0A6C7ECF4_ILUCY</name>
<dbReference type="InterPro" id="IPR043137">
    <property type="entry name" value="GGT_ssub_C"/>
</dbReference>
<dbReference type="AlphaFoldDB" id="A0A6C7ECF4"/>
<gene>
    <name evidence="1" type="ORF">YM304_25450</name>
</gene>
<accession>A0A6C7ECF4</accession>
<dbReference type="Proteomes" id="UP000011863">
    <property type="component" value="Chromosome"/>
</dbReference>
<keyword evidence="2" id="KW-1185">Reference proteome</keyword>
<dbReference type="SUPFAM" id="SSF56235">
    <property type="entry name" value="N-terminal nucleophile aminohydrolases (Ntn hydrolases)"/>
    <property type="match status" value="1"/>
</dbReference>